<dbReference type="AlphaFoldDB" id="A0A835GUG0"/>
<gene>
    <name evidence="1" type="ORF">IFM89_004007</name>
</gene>
<proteinExistence type="predicted"/>
<sequence length="68" mass="7759">MLKLLLLHKNFKLTDVPMLQAHNQAAKDTSGMAFVDGRCDGTLWAIVEHRVWSLIKKLSSQQEDFYLG</sequence>
<comment type="caution">
    <text evidence="1">The sequence shown here is derived from an EMBL/GenBank/DDBJ whole genome shotgun (WGS) entry which is preliminary data.</text>
</comment>
<organism evidence="1 2">
    <name type="scientific">Coptis chinensis</name>
    <dbReference type="NCBI Taxonomy" id="261450"/>
    <lineage>
        <taxon>Eukaryota</taxon>
        <taxon>Viridiplantae</taxon>
        <taxon>Streptophyta</taxon>
        <taxon>Embryophyta</taxon>
        <taxon>Tracheophyta</taxon>
        <taxon>Spermatophyta</taxon>
        <taxon>Magnoliopsida</taxon>
        <taxon>Ranunculales</taxon>
        <taxon>Ranunculaceae</taxon>
        <taxon>Coptidoideae</taxon>
        <taxon>Coptis</taxon>
    </lineage>
</organism>
<accession>A0A835GUG0</accession>
<dbReference type="EMBL" id="JADFTS010000009">
    <property type="protein sequence ID" value="KAF9587549.1"/>
    <property type="molecule type" value="Genomic_DNA"/>
</dbReference>
<keyword evidence="2" id="KW-1185">Reference proteome</keyword>
<evidence type="ECO:0000313" key="2">
    <source>
        <dbReference type="Proteomes" id="UP000631114"/>
    </source>
</evidence>
<dbReference type="Proteomes" id="UP000631114">
    <property type="component" value="Unassembled WGS sequence"/>
</dbReference>
<reference evidence="1 2" key="1">
    <citation type="submission" date="2020-10" db="EMBL/GenBank/DDBJ databases">
        <title>The Coptis chinensis genome and diversification of protoberbering-type alkaloids.</title>
        <authorList>
            <person name="Wang B."/>
            <person name="Shu S."/>
            <person name="Song C."/>
            <person name="Liu Y."/>
        </authorList>
    </citation>
    <scope>NUCLEOTIDE SEQUENCE [LARGE SCALE GENOMIC DNA]</scope>
    <source>
        <strain evidence="1">HL-2020</strain>
        <tissue evidence="1">Leaf</tissue>
    </source>
</reference>
<protein>
    <submittedName>
        <fullName evidence="1">Uncharacterized protein</fullName>
    </submittedName>
</protein>
<name>A0A835GUG0_9MAGN</name>
<evidence type="ECO:0000313" key="1">
    <source>
        <dbReference type="EMBL" id="KAF9587549.1"/>
    </source>
</evidence>